<protein>
    <submittedName>
        <fullName evidence="2">Uncharacterized protein</fullName>
    </submittedName>
</protein>
<feature type="region of interest" description="Disordered" evidence="1">
    <location>
        <begin position="1"/>
        <end position="36"/>
    </location>
</feature>
<dbReference type="EnsemblPlants" id="Zm00001eb243160_T001">
    <property type="protein sequence ID" value="Zm00001eb243160_P001"/>
    <property type="gene ID" value="Zm00001eb243160"/>
</dbReference>
<dbReference type="Gramene" id="Zm00001eb243160_T001">
    <property type="protein sequence ID" value="Zm00001eb243160_P001"/>
    <property type="gene ID" value="Zm00001eb243160"/>
</dbReference>
<proteinExistence type="predicted"/>
<reference evidence="3" key="1">
    <citation type="journal article" date="2009" name="Science">
        <title>The B73 maize genome: complexity, diversity, and dynamics.</title>
        <authorList>
            <person name="Schnable P.S."/>
            <person name="Ware D."/>
            <person name="Fulton R.S."/>
            <person name="Stein J.C."/>
            <person name="Wei F."/>
            <person name="Pasternak S."/>
            <person name="Liang C."/>
            <person name="Zhang J."/>
            <person name="Fulton L."/>
            <person name="Graves T.A."/>
            <person name="Minx P."/>
            <person name="Reily A.D."/>
            <person name="Courtney L."/>
            <person name="Kruchowski S.S."/>
            <person name="Tomlinson C."/>
            <person name="Strong C."/>
            <person name="Delehaunty K."/>
            <person name="Fronick C."/>
            <person name="Courtney B."/>
            <person name="Rock S.M."/>
            <person name="Belter E."/>
            <person name="Du F."/>
            <person name="Kim K."/>
            <person name="Abbott R.M."/>
            <person name="Cotton M."/>
            <person name="Levy A."/>
            <person name="Marchetto P."/>
            <person name="Ochoa K."/>
            <person name="Jackson S.M."/>
            <person name="Gillam B."/>
            <person name="Chen W."/>
            <person name="Yan L."/>
            <person name="Higginbotham J."/>
            <person name="Cardenas M."/>
            <person name="Waligorski J."/>
            <person name="Applebaum E."/>
            <person name="Phelps L."/>
            <person name="Falcone J."/>
            <person name="Kanchi K."/>
            <person name="Thane T."/>
            <person name="Scimone A."/>
            <person name="Thane N."/>
            <person name="Henke J."/>
            <person name="Wang T."/>
            <person name="Ruppert J."/>
            <person name="Shah N."/>
            <person name="Rotter K."/>
            <person name="Hodges J."/>
            <person name="Ingenthron E."/>
            <person name="Cordes M."/>
            <person name="Kohlberg S."/>
            <person name="Sgro J."/>
            <person name="Delgado B."/>
            <person name="Mead K."/>
            <person name="Chinwalla A."/>
            <person name="Leonard S."/>
            <person name="Crouse K."/>
            <person name="Collura K."/>
            <person name="Kudrna D."/>
            <person name="Currie J."/>
            <person name="He R."/>
            <person name="Angelova A."/>
            <person name="Rajasekar S."/>
            <person name="Mueller T."/>
            <person name="Lomeli R."/>
            <person name="Scara G."/>
            <person name="Ko A."/>
            <person name="Delaney K."/>
            <person name="Wissotski M."/>
            <person name="Lopez G."/>
            <person name="Campos D."/>
            <person name="Braidotti M."/>
            <person name="Ashley E."/>
            <person name="Golser W."/>
            <person name="Kim H."/>
            <person name="Lee S."/>
            <person name="Lin J."/>
            <person name="Dujmic Z."/>
            <person name="Kim W."/>
            <person name="Talag J."/>
            <person name="Zuccolo A."/>
            <person name="Fan C."/>
            <person name="Sebastian A."/>
            <person name="Kramer M."/>
            <person name="Spiegel L."/>
            <person name="Nascimento L."/>
            <person name="Zutavern T."/>
            <person name="Miller B."/>
            <person name="Ambroise C."/>
            <person name="Muller S."/>
            <person name="Spooner W."/>
            <person name="Narechania A."/>
            <person name="Ren L."/>
            <person name="Wei S."/>
            <person name="Kumari S."/>
            <person name="Faga B."/>
            <person name="Levy M.J."/>
            <person name="McMahan L."/>
            <person name="Van Buren P."/>
            <person name="Vaughn M.W."/>
            <person name="Ying K."/>
            <person name="Yeh C.-T."/>
            <person name="Emrich S.J."/>
            <person name="Jia Y."/>
            <person name="Kalyanaraman A."/>
            <person name="Hsia A.-P."/>
            <person name="Barbazuk W.B."/>
            <person name="Baucom R.S."/>
            <person name="Brutnell T.P."/>
            <person name="Carpita N.C."/>
            <person name="Chaparro C."/>
            <person name="Chia J.-M."/>
            <person name="Deragon J.-M."/>
            <person name="Estill J.C."/>
            <person name="Fu Y."/>
            <person name="Jeddeloh J.A."/>
            <person name="Han Y."/>
            <person name="Lee H."/>
            <person name="Li P."/>
            <person name="Lisch D.R."/>
            <person name="Liu S."/>
            <person name="Liu Z."/>
            <person name="Nagel D.H."/>
            <person name="McCann M.C."/>
            <person name="SanMiguel P."/>
            <person name="Myers A.M."/>
            <person name="Nettleton D."/>
            <person name="Nguyen J."/>
            <person name="Penning B.W."/>
            <person name="Ponnala L."/>
            <person name="Schneider K.L."/>
            <person name="Schwartz D.C."/>
            <person name="Sharma A."/>
            <person name="Soderlund C."/>
            <person name="Springer N.M."/>
            <person name="Sun Q."/>
            <person name="Wang H."/>
            <person name="Waterman M."/>
            <person name="Westerman R."/>
            <person name="Wolfgruber T.K."/>
            <person name="Yang L."/>
            <person name="Yu Y."/>
            <person name="Zhang L."/>
            <person name="Zhou S."/>
            <person name="Zhu Q."/>
            <person name="Bennetzen J.L."/>
            <person name="Dawe R.K."/>
            <person name="Jiang J."/>
            <person name="Jiang N."/>
            <person name="Presting G.G."/>
            <person name="Wessler S.R."/>
            <person name="Aluru S."/>
            <person name="Martienssen R.A."/>
            <person name="Clifton S.W."/>
            <person name="McCombie W.R."/>
            <person name="Wing R.A."/>
            <person name="Wilson R.K."/>
        </authorList>
    </citation>
    <scope>NUCLEOTIDE SEQUENCE [LARGE SCALE GENOMIC DNA]</scope>
    <source>
        <strain evidence="3">cv. B73</strain>
    </source>
</reference>
<feature type="compositionally biased region" description="Low complexity" evidence="1">
    <location>
        <begin position="202"/>
        <end position="215"/>
    </location>
</feature>
<dbReference type="AlphaFoldDB" id="A0A804U8A9"/>
<reference evidence="2" key="2">
    <citation type="submission" date="2019-07" db="EMBL/GenBank/DDBJ databases">
        <authorList>
            <person name="Seetharam A."/>
            <person name="Woodhouse M."/>
            <person name="Cannon E."/>
        </authorList>
    </citation>
    <scope>NUCLEOTIDE SEQUENCE [LARGE SCALE GENOMIC DNA]</scope>
    <source>
        <strain evidence="2">cv. B73</strain>
    </source>
</reference>
<dbReference type="Proteomes" id="UP000007305">
    <property type="component" value="Chromosome 5"/>
</dbReference>
<name>A0A804U8A9_MAIZE</name>
<feature type="compositionally biased region" description="Basic residues" evidence="1">
    <location>
        <begin position="184"/>
        <end position="201"/>
    </location>
</feature>
<reference evidence="2" key="3">
    <citation type="submission" date="2021-05" db="UniProtKB">
        <authorList>
            <consortium name="EnsemblPlants"/>
        </authorList>
    </citation>
    <scope>IDENTIFICATION</scope>
    <source>
        <strain evidence="2">cv. B73</strain>
    </source>
</reference>
<feature type="region of interest" description="Disordered" evidence="1">
    <location>
        <begin position="163"/>
        <end position="238"/>
    </location>
</feature>
<evidence type="ECO:0000256" key="1">
    <source>
        <dbReference type="SAM" id="MobiDB-lite"/>
    </source>
</evidence>
<feature type="compositionally biased region" description="Low complexity" evidence="1">
    <location>
        <begin position="14"/>
        <end position="25"/>
    </location>
</feature>
<dbReference type="InParanoid" id="A0A804U8A9"/>
<feature type="compositionally biased region" description="Basic and acidic residues" evidence="1">
    <location>
        <begin position="216"/>
        <end position="238"/>
    </location>
</feature>
<sequence>MKGSKRPVNELQNSSSASSKEVSQSPAKGPNAKDRTNVECGDRCPCVYCFACILSTNQRLHDYLSLKIVRRHETFRPERHEERPHRRLGAGAGIVGAAGALVRRAEQRLPARRARGPRQQPAVDAADVEAVVALGQHPHALPGLQLGQADGAHGPSAACCLQRQQPRRVDQRRHRAQRLPPRPSLRKPRHRLPRPRPRARLALRPAGRRPAGAPERAPHDGVEPQRADERAQQHGQDHDHVRVEAAAAAAPDTVARRSFLPGHHLARRRILPVAVQRSQQQRPPRVHVPFLHACFNCVFTRQLVILSSDADSFFPNHNPR</sequence>
<organism evidence="2 3">
    <name type="scientific">Zea mays</name>
    <name type="common">Maize</name>
    <dbReference type="NCBI Taxonomy" id="4577"/>
    <lineage>
        <taxon>Eukaryota</taxon>
        <taxon>Viridiplantae</taxon>
        <taxon>Streptophyta</taxon>
        <taxon>Embryophyta</taxon>
        <taxon>Tracheophyta</taxon>
        <taxon>Spermatophyta</taxon>
        <taxon>Magnoliopsida</taxon>
        <taxon>Liliopsida</taxon>
        <taxon>Poales</taxon>
        <taxon>Poaceae</taxon>
        <taxon>PACMAD clade</taxon>
        <taxon>Panicoideae</taxon>
        <taxon>Andropogonodae</taxon>
        <taxon>Andropogoneae</taxon>
        <taxon>Tripsacinae</taxon>
        <taxon>Zea</taxon>
    </lineage>
</organism>
<accession>A0A804U8A9</accession>
<keyword evidence="3" id="KW-1185">Reference proteome</keyword>
<dbReference type="FunCoup" id="A0A804U8A9">
    <property type="interactions" value="473"/>
</dbReference>
<evidence type="ECO:0000313" key="2">
    <source>
        <dbReference type="EnsemblPlants" id="Zm00001eb243160_P001"/>
    </source>
</evidence>
<evidence type="ECO:0000313" key="3">
    <source>
        <dbReference type="Proteomes" id="UP000007305"/>
    </source>
</evidence>